<proteinExistence type="predicted"/>
<protein>
    <submittedName>
        <fullName evidence="1">Uncharacterized protein</fullName>
    </submittedName>
</protein>
<organism evidence="1 2">
    <name type="scientific">Metschnikowia bicuspidata var. bicuspidata NRRL YB-4993</name>
    <dbReference type="NCBI Taxonomy" id="869754"/>
    <lineage>
        <taxon>Eukaryota</taxon>
        <taxon>Fungi</taxon>
        <taxon>Dikarya</taxon>
        <taxon>Ascomycota</taxon>
        <taxon>Saccharomycotina</taxon>
        <taxon>Pichiomycetes</taxon>
        <taxon>Metschnikowiaceae</taxon>
        <taxon>Metschnikowia</taxon>
    </lineage>
</organism>
<evidence type="ECO:0000313" key="2">
    <source>
        <dbReference type="Proteomes" id="UP000092555"/>
    </source>
</evidence>
<sequence>MTFTCLGNKWPDVKCISALQPERWKPWSETRTMTAETKCMCGIFQDINNEHSERFLDCSNLSHFVQLSPESIRAPIGKASTPNHLSICNHKLLQQDLGPGPHCSLAPHRRTAANSCSALKTRSGLSNHIKSKKEQWIQTRSEIVATRPAAKHHPTLAES</sequence>
<reference evidence="1 2" key="1">
    <citation type="submission" date="2016-05" db="EMBL/GenBank/DDBJ databases">
        <title>Comparative genomics of biotechnologically important yeasts.</title>
        <authorList>
            <consortium name="DOE Joint Genome Institute"/>
            <person name="Riley R."/>
            <person name="Haridas S."/>
            <person name="Wolfe K.H."/>
            <person name="Lopes M.R."/>
            <person name="Hittinger C.T."/>
            <person name="Goker M."/>
            <person name="Salamov A."/>
            <person name="Wisecaver J."/>
            <person name="Long T.M."/>
            <person name="Aerts A.L."/>
            <person name="Barry K."/>
            <person name="Choi C."/>
            <person name="Clum A."/>
            <person name="Coughlan A.Y."/>
            <person name="Deshpande S."/>
            <person name="Douglass A.P."/>
            <person name="Hanson S.J."/>
            <person name="Klenk H.-P."/>
            <person name="LaButti K."/>
            <person name="Lapidus A."/>
            <person name="Lindquist E."/>
            <person name="Lipzen A."/>
            <person name="Meier-kolthoff J.P."/>
            <person name="Ohm R.A."/>
            <person name="Otillar R.P."/>
            <person name="Pangilinan J."/>
            <person name="Peng Y."/>
            <person name="Rokas A."/>
            <person name="Rosa C.A."/>
            <person name="Scheuner C."/>
            <person name="Sibirny A.A."/>
            <person name="Slot J.C."/>
            <person name="Stielow J.B."/>
            <person name="Sun H."/>
            <person name="Kurtzman C.P."/>
            <person name="Blackwell M."/>
            <person name="Grigoriev I.V."/>
            <person name="Jeffries T.W."/>
        </authorList>
    </citation>
    <scope>NUCLEOTIDE SEQUENCE [LARGE SCALE GENOMIC DNA]</scope>
    <source>
        <strain evidence="1 2">NRRL YB-4993</strain>
    </source>
</reference>
<keyword evidence="2" id="KW-1185">Reference proteome</keyword>
<accession>A0A1A0HIT5</accession>
<gene>
    <name evidence="1" type="ORF">METBIDRAFT_117039</name>
</gene>
<evidence type="ECO:0000313" key="1">
    <source>
        <dbReference type="EMBL" id="OBA24069.1"/>
    </source>
</evidence>
<dbReference type="RefSeq" id="XP_018714550.1">
    <property type="nucleotide sequence ID" value="XM_018854067.1"/>
</dbReference>
<dbReference type="Proteomes" id="UP000092555">
    <property type="component" value="Unassembled WGS sequence"/>
</dbReference>
<dbReference type="GeneID" id="30027043"/>
<comment type="caution">
    <text evidence="1">The sequence shown here is derived from an EMBL/GenBank/DDBJ whole genome shotgun (WGS) entry which is preliminary data.</text>
</comment>
<dbReference type="AlphaFoldDB" id="A0A1A0HIT5"/>
<dbReference type="EMBL" id="LXTC01000001">
    <property type="protein sequence ID" value="OBA24069.1"/>
    <property type="molecule type" value="Genomic_DNA"/>
</dbReference>
<name>A0A1A0HIT5_9ASCO</name>